<evidence type="ECO:0000313" key="4">
    <source>
        <dbReference type="Proteomes" id="UP001165065"/>
    </source>
</evidence>
<reference evidence="4" key="1">
    <citation type="journal article" date="2023" name="Commun. Biol.">
        <title>Genome analysis of Parmales, the sister group of diatoms, reveals the evolutionary specialization of diatoms from phago-mixotrophs to photoautotrophs.</title>
        <authorList>
            <person name="Ban H."/>
            <person name="Sato S."/>
            <person name="Yoshikawa S."/>
            <person name="Yamada K."/>
            <person name="Nakamura Y."/>
            <person name="Ichinomiya M."/>
            <person name="Sato N."/>
            <person name="Blanc-Mathieu R."/>
            <person name="Endo H."/>
            <person name="Kuwata A."/>
            <person name="Ogata H."/>
        </authorList>
    </citation>
    <scope>NUCLEOTIDE SEQUENCE [LARGE SCALE GENOMIC DNA]</scope>
</reference>
<proteinExistence type="predicted"/>
<dbReference type="PANTHER" id="PTHR31302:SF0">
    <property type="entry name" value="TRANSMEMBRANE PROTEIN WITH METALLOPHOSPHOESTERASE DOMAIN"/>
    <property type="match status" value="1"/>
</dbReference>
<accession>A0A9W7L5S8</accession>
<evidence type="ECO:0000259" key="2">
    <source>
        <dbReference type="Pfam" id="PF00149"/>
    </source>
</evidence>
<dbReference type="SUPFAM" id="SSF56300">
    <property type="entry name" value="Metallo-dependent phosphatases"/>
    <property type="match status" value="1"/>
</dbReference>
<evidence type="ECO:0000313" key="3">
    <source>
        <dbReference type="EMBL" id="GMI34516.1"/>
    </source>
</evidence>
<keyword evidence="1" id="KW-0812">Transmembrane</keyword>
<feature type="transmembrane region" description="Helical" evidence="1">
    <location>
        <begin position="128"/>
        <end position="152"/>
    </location>
</feature>
<feature type="transmembrane region" description="Helical" evidence="1">
    <location>
        <begin position="173"/>
        <end position="192"/>
    </location>
</feature>
<organism evidence="3 4">
    <name type="scientific">Triparma columacea</name>
    <dbReference type="NCBI Taxonomy" id="722753"/>
    <lineage>
        <taxon>Eukaryota</taxon>
        <taxon>Sar</taxon>
        <taxon>Stramenopiles</taxon>
        <taxon>Ochrophyta</taxon>
        <taxon>Bolidophyceae</taxon>
        <taxon>Parmales</taxon>
        <taxon>Triparmaceae</taxon>
        <taxon>Triparma</taxon>
    </lineage>
</organism>
<sequence length="522" mass="56719">MHIADEFGETSSKGEVNHISEKRNKFTRNIVCLAAGLWVVLSIIVMIAADPMIGIVVLALPLVLWLFKAILFYIHGVMVSPLISPSHTMTLPLVGVKTDTPTCVYAAIFLLSFIAGSGARSWPRGSSANLFCVLFYNTFGAWVMVLVAVYAVDVVFRIGEAAGRKPGKKNKALAAWTMSVIFLIQSAILSYSTPTVTRMVLPVRNLEPCLSGYKICLLSDVHVGPLVSKSDSTRALGVCKDEGIDAIALVGDLGDEKYVEGGWIDENLQPYKDFRAEVAGVEVLWTSGNHENIVGIEGWREAAAKFGIRNVENDHFVHFVERVDGCVGNVSFVGIADEGGERMRNQGTYGSGIALPDISGTMTGLRNSSGADGLGGPVVLLSHTPRNFQKNVDSGVDVMLSGHTHGGHVFPFHFFMFSFDGASGLFETKRKEAGGVGRGWMYVSDGVVGWGPRVRLFSRPEIAIIELTTDNDEFDREPEGDTGLRVGQFFSWFSYAAVPLACLSCLIVNIRQWRGEKEGKKG</sequence>
<dbReference type="OrthoDB" id="196094at2759"/>
<dbReference type="InterPro" id="IPR051158">
    <property type="entry name" value="Metallophosphoesterase_sf"/>
</dbReference>
<feature type="transmembrane region" description="Helical" evidence="1">
    <location>
        <begin position="103"/>
        <end position="122"/>
    </location>
</feature>
<dbReference type="GO" id="GO:0016787">
    <property type="term" value="F:hydrolase activity"/>
    <property type="evidence" value="ECO:0007669"/>
    <property type="project" value="InterPro"/>
</dbReference>
<dbReference type="Pfam" id="PF00149">
    <property type="entry name" value="Metallophos"/>
    <property type="match status" value="1"/>
</dbReference>
<dbReference type="Proteomes" id="UP001165065">
    <property type="component" value="Unassembled WGS sequence"/>
</dbReference>
<dbReference type="AlphaFoldDB" id="A0A9W7L5S8"/>
<dbReference type="Gene3D" id="3.60.21.10">
    <property type="match status" value="1"/>
</dbReference>
<feature type="transmembrane region" description="Helical" evidence="1">
    <location>
        <begin position="55"/>
        <end position="83"/>
    </location>
</feature>
<evidence type="ECO:0000256" key="1">
    <source>
        <dbReference type="SAM" id="Phobius"/>
    </source>
</evidence>
<dbReference type="PANTHER" id="PTHR31302">
    <property type="entry name" value="TRANSMEMBRANE PROTEIN WITH METALLOPHOSPHOESTERASE DOMAIN-RELATED"/>
    <property type="match status" value="1"/>
</dbReference>
<feature type="domain" description="Calcineurin-like phosphoesterase" evidence="2">
    <location>
        <begin position="214"/>
        <end position="406"/>
    </location>
</feature>
<protein>
    <recommendedName>
        <fullName evidence="2">Calcineurin-like phosphoesterase domain-containing protein</fullName>
    </recommendedName>
</protein>
<feature type="transmembrane region" description="Helical" evidence="1">
    <location>
        <begin position="489"/>
        <end position="510"/>
    </location>
</feature>
<name>A0A9W7L5S8_9STRA</name>
<gene>
    <name evidence="3" type="ORF">TrCOL_g13452</name>
</gene>
<keyword evidence="4" id="KW-1185">Reference proteome</keyword>
<comment type="caution">
    <text evidence="3">The sequence shown here is derived from an EMBL/GenBank/DDBJ whole genome shotgun (WGS) entry which is preliminary data.</text>
</comment>
<feature type="transmembrane region" description="Helical" evidence="1">
    <location>
        <begin position="30"/>
        <end position="49"/>
    </location>
</feature>
<dbReference type="InterPro" id="IPR029052">
    <property type="entry name" value="Metallo-depent_PP-like"/>
</dbReference>
<keyword evidence="1" id="KW-0472">Membrane</keyword>
<keyword evidence="1" id="KW-1133">Transmembrane helix</keyword>
<dbReference type="EMBL" id="BRYA01000866">
    <property type="protein sequence ID" value="GMI34516.1"/>
    <property type="molecule type" value="Genomic_DNA"/>
</dbReference>
<dbReference type="InterPro" id="IPR004843">
    <property type="entry name" value="Calcineurin-like_PHP"/>
</dbReference>